<sequence>DVVPAAEEMYAEGSGVVVLSFPRYCRYRGIVKRLEGVANKWLRNTLVIALGGFAVPCRNTRILFCKDTFDYPDLEGHELLCNHLVMAICSVLDLSLNEMSKHYEPSTVLLSPSSVLPSM</sequence>
<proteinExistence type="predicted"/>
<comment type="caution">
    <text evidence="1">The sequence shown here is derived from an EMBL/GenBank/DDBJ whole genome shotgun (WGS) entry which is preliminary data.</text>
</comment>
<dbReference type="EMBL" id="JASPKZ010001333">
    <property type="protein sequence ID" value="KAJ9598105.1"/>
    <property type="molecule type" value="Genomic_DNA"/>
</dbReference>
<reference evidence="1" key="2">
    <citation type="submission" date="2023-05" db="EMBL/GenBank/DDBJ databases">
        <authorList>
            <person name="Fouks B."/>
        </authorList>
    </citation>
    <scope>NUCLEOTIDE SEQUENCE</scope>
    <source>
        <strain evidence="1">Stay&amp;Tobe</strain>
        <tissue evidence="1">Testes</tissue>
    </source>
</reference>
<organism evidence="1 2">
    <name type="scientific">Diploptera punctata</name>
    <name type="common">Pacific beetle cockroach</name>
    <dbReference type="NCBI Taxonomy" id="6984"/>
    <lineage>
        <taxon>Eukaryota</taxon>
        <taxon>Metazoa</taxon>
        <taxon>Ecdysozoa</taxon>
        <taxon>Arthropoda</taxon>
        <taxon>Hexapoda</taxon>
        <taxon>Insecta</taxon>
        <taxon>Pterygota</taxon>
        <taxon>Neoptera</taxon>
        <taxon>Polyneoptera</taxon>
        <taxon>Dictyoptera</taxon>
        <taxon>Blattodea</taxon>
        <taxon>Blaberoidea</taxon>
        <taxon>Blaberidae</taxon>
        <taxon>Diplopterinae</taxon>
        <taxon>Diploptera</taxon>
    </lineage>
</organism>
<gene>
    <name evidence="1" type="ORF">L9F63_026790</name>
</gene>
<feature type="non-terminal residue" evidence="1">
    <location>
        <position position="1"/>
    </location>
</feature>
<evidence type="ECO:0000313" key="2">
    <source>
        <dbReference type="Proteomes" id="UP001233999"/>
    </source>
</evidence>
<protein>
    <submittedName>
        <fullName evidence="1">Uncharacterized protein</fullName>
    </submittedName>
</protein>
<evidence type="ECO:0000313" key="1">
    <source>
        <dbReference type="EMBL" id="KAJ9598105.1"/>
    </source>
</evidence>
<keyword evidence="2" id="KW-1185">Reference proteome</keyword>
<dbReference type="AlphaFoldDB" id="A0AAD8EP88"/>
<reference evidence="1" key="1">
    <citation type="journal article" date="2023" name="IScience">
        <title>Live-bearing cockroach genome reveals convergent evolutionary mechanisms linked to viviparity in insects and beyond.</title>
        <authorList>
            <person name="Fouks B."/>
            <person name="Harrison M.C."/>
            <person name="Mikhailova A.A."/>
            <person name="Marchal E."/>
            <person name="English S."/>
            <person name="Carruthers M."/>
            <person name="Jennings E.C."/>
            <person name="Chiamaka E.L."/>
            <person name="Frigard R.A."/>
            <person name="Pippel M."/>
            <person name="Attardo G.M."/>
            <person name="Benoit J.B."/>
            <person name="Bornberg-Bauer E."/>
            <person name="Tobe S.S."/>
        </authorList>
    </citation>
    <scope>NUCLEOTIDE SEQUENCE</scope>
    <source>
        <strain evidence="1">Stay&amp;Tobe</strain>
    </source>
</reference>
<accession>A0AAD8EP88</accession>
<name>A0AAD8EP88_DIPPU</name>
<feature type="non-terminal residue" evidence="1">
    <location>
        <position position="119"/>
    </location>
</feature>
<dbReference type="Proteomes" id="UP001233999">
    <property type="component" value="Unassembled WGS sequence"/>
</dbReference>